<keyword evidence="2" id="KW-1185">Reference proteome</keyword>
<proteinExistence type="predicted"/>
<evidence type="ECO:0000313" key="2">
    <source>
        <dbReference type="Proteomes" id="UP000217726"/>
    </source>
</evidence>
<dbReference type="PANTHER" id="PTHR34614:SF2">
    <property type="entry name" value="TRANSPOSASE IS4-LIKE DOMAIN-CONTAINING PROTEIN"/>
    <property type="match status" value="1"/>
</dbReference>
<evidence type="ECO:0008006" key="3">
    <source>
        <dbReference type="Google" id="ProtNLM"/>
    </source>
</evidence>
<reference evidence="2" key="1">
    <citation type="submission" date="2017-09" db="EMBL/GenBank/DDBJ databases">
        <authorList>
            <person name="Varghese N."/>
            <person name="Submissions S."/>
        </authorList>
    </citation>
    <scope>NUCLEOTIDE SEQUENCE [LARGE SCALE GENOMIC DNA]</scope>
    <source>
        <strain evidence="2">WG-1MB</strain>
    </source>
</reference>
<gene>
    <name evidence="1" type="ORF">SAMN06295989_11140</name>
</gene>
<sequence>MQISNLQQYGYIRDHRPDKKQVTLGISELAKPINVPVGITVEKGNLNDQKHFKKTYQQVNRRLNRGSLVVFDKGAHSVDNTSLIREDEMHYLTARKLNKSDDKKIATFWESFPKLINAKDGIYGLKIVKPSSVNYFYFSKKLQKEQLDSRARKVMRQIQQAKDIQKSIDKNKKLPKRFRINNALVDVTYSLQTKLMEMDEKECIKLLEEKVITGREGFFCLKSSRDLTLKQALSTYRKKDSVEKSLILLRMRSRSNHCGCGRMLVFMGR</sequence>
<accession>A0A285GAN9</accession>
<protein>
    <recommendedName>
        <fullName evidence="3">Transposase</fullName>
    </recommendedName>
</protein>
<dbReference type="Proteomes" id="UP000217726">
    <property type="component" value="Unassembled WGS sequence"/>
</dbReference>
<organism evidence="1 2">
    <name type="scientific">Methanohalophilus euhalobius</name>
    <dbReference type="NCBI Taxonomy" id="51203"/>
    <lineage>
        <taxon>Archaea</taxon>
        <taxon>Methanobacteriati</taxon>
        <taxon>Methanobacteriota</taxon>
        <taxon>Stenosarchaea group</taxon>
        <taxon>Methanomicrobia</taxon>
        <taxon>Methanosarcinales</taxon>
        <taxon>Methanosarcinaceae</taxon>
        <taxon>Methanohalophilus</taxon>
    </lineage>
</organism>
<name>A0A285GAN9_9EURY</name>
<dbReference type="PANTHER" id="PTHR34614">
    <property type="match status" value="1"/>
</dbReference>
<dbReference type="EMBL" id="OBDR01000011">
    <property type="protein sequence ID" value="SNY20639.1"/>
    <property type="molecule type" value="Genomic_DNA"/>
</dbReference>
<evidence type="ECO:0000313" key="1">
    <source>
        <dbReference type="EMBL" id="SNY20639.1"/>
    </source>
</evidence>
<dbReference type="AlphaFoldDB" id="A0A285GAN9"/>